<organism evidence="9 10">
    <name type="scientific">Cohnella fermenti</name>
    <dbReference type="NCBI Taxonomy" id="2565925"/>
    <lineage>
        <taxon>Bacteria</taxon>
        <taxon>Bacillati</taxon>
        <taxon>Bacillota</taxon>
        <taxon>Bacilli</taxon>
        <taxon>Bacillales</taxon>
        <taxon>Paenibacillaceae</taxon>
        <taxon>Cohnella</taxon>
    </lineage>
</organism>
<keyword evidence="6 8" id="KW-1133">Transmembrane helix</keyword>
<feature type="transmembrane region" description="Helical" evidence="8">
    <location>
        <begin position="307"/>
        <end position="324"/>
    </location>
</feature>
<keyword evidence="4" id="KW-0309">Germination</keyword>
<evidence type="ECO:0000313" key="9">
    <source>
        <dbReference type="EMBL" id="THF83231.1"/>
    </source>
</evidence>
<dbReference type="GO" id="GO:0009847">
    <property type="term" value="P:spore germination"/>
    <property type="evidence" value="ECO:0007669"/>
    <property type="project" value="InterPro"/>
</dbReference>
<feature type="transmembrane region" description="Helical" evidence="8">
    <location>
        <begin position="272"/>
        <end position="295"/>
    </location>
</feature>
<dbReference type="AlphaFoldDB" id="A0A4S4C5W3"/>
<comment type="caution">
    <text evidence="9">The sequence shown here is derived from an EMBL/GenBank/DDBJ whole genome shotgun (WGS) entry which is preliminary data.</text>
</comment>
<feature type="transmembrane region" description="Helical" evidence="8">
    <location>
        <begin position="336"/>
        <end position="359"/>
    </location>
</feature>
<feature type="transmembrane region" description="Helical" evidence="8">
    <location>
        <begin position="148"/>
        <end position="167"/>
    </location>
</feature>
<evidence type="ECO:0000256" key="5">
    <source>
        <dbReference type="ARBA" id="ARBA00022692"/>
    </source>
</evidence>
<evidence type="ECO:0000256" key="1">
    <source>
        <dbReference type="ARBA" id="ARBA00004141"/>
    </source>
</evidence>
<name>A0A4S4C5W3_9BACL</name>
<feature type="transmembrane region" description="Helical" evidence="8">
    <location>
        <begin position="38"/>
        <end position="62"/>
    </location>
</feature>
<feature type="transmembrane region" description="Helical" evidence="8">
    <location>
        <begin position="187"/>
        <end position="208"/>
    </location>
</feature>
<dbReference type="NCBIfam" id="TIGR00912">
    <property type="entry name" value="2A0309"/>
    <property type="match status" value="1"/>
</dbReference>
<accession>A0A4S4C5W3</accession>
<feature type="transmembrane region" description="Helical" evidence="8">
    <location>
        <begin position="12"/>
        <end position="32"/>
    </location>
</feature>
<gene>
    <name evidence="9" type="ORF">E6C55_05085</name>
</gene>
<evidence type="ECO:0000256" key="4">
    <source>
        <dbReference type="ARBA" id="ARBA00022544"/>
    </source>
</evidence>
<comment type="similarity">
    <text evidence="2">Belongs to the amino acid-polyamine-organocation (APC) superfamily. Spore germination protein (SGP) (TC 2.A.3.9) family.</text>
</comment>
<dbReference type="Proteomes" id="UP000310636">
    <property type="component" value="Unassembled WGS sequence"/>
</dbReference>
<sequence length="372" mass="41306">MNQPSSIGSVQMASLFLFFMTGSSIVLVPSPLTHEAGAGAWISLLLAWCMGAVYLACILYLYRKHPDLSLVGSSRLALGKLPANLLMIPVVVLMFWNVAGIVSEIGLFFRSTMLKETPTYVVNSLMFVMISLTARAGIVVIARMSALLLAMMVAFIVVVLLLVWNLYEPDFLLPILPNGMGPVLHAAYIVYGFPYSELIVFAFILPLVRREESHKVRKHLYIALSINGLLLMLSVIGSLMVLGPLTGDLKYSLFQLARLIFVREIIERIESIIGFSLIVGFYFKASILLFILVRTVAEWLNLRDEKLFTLPIAFVCLLLSVTTYTQEASLDEMVNVVWPLLNNLCYVLPMLAVAAVTLVRRQSPPDASRSPE</sequence>
<dbReference type="PANTHER" id="PTHR34975">
    <property type="entry name" value="SPORE GERMINATION PROTEIN A2"/>
    <property type="match status" value="1"/>
</dbReference>
<feature type="transmembrane region" description="Helical" evidence="8">
    <location>
        <begin position="121"/>
        <end position="141"/>
    </location>
</feature>
<evidence type="ECO:0000313" key="10">
    <source>
        <dbReference type="Proteomes" id="UP000310636"/>
    </source>
</evidence>
<keyword evidence="3" id="KW-0813">Transport</keyword>
<evidence type="ECO:0000256" key="8">
    <source>
        <dbReference type="SAM" id="Phobius"/>
    </source>
</evidence>
<keyword evidence="5 8" id="KW-0812">Transmembrane</keyword>
<feature type="transmembrane region" description="Helical" evidence="8">
    <location>
        <begin position="220"/>
        <end position="242"/>
    </location>
</feature>
<dbReference type="GO" id="GO:0016020">
    <property type="term" value="C:membrane"/>
    <property type="evidence" value="ECO:0007669"/>
    <property type="project" value="UniProtKB-SubCell"/>
</dbReference>
<feature type="transmembrane region" description="Helical" evidence="8">
    <location>
        <begin position="83"/>
        <end position="109"/>
    </location>
</feature>
<evidence type="ECO:0000256" key="7">
    <source>
        <dbReference type="ARBA" id="ARBA00023136"/>
    </source>
</evidence>
<dbReference type="Gene3D" id="1.20.1740.10">
    <property type="entry name" value="Amino acid/polyamine transporter I"/>
    <property type="match status" value="1"/>
</dbReference>
<evidence type="ECO:0000256" key="6">
    <source>
        <dbReference type="ARBA" id="ARBA00022989"/>
    </source>
</evidence>
<dbReference type="RefSeq" id="WP_136368711.1">
    <property type="nucleotide sequence ID" value="NZ_SSOB01000005.1"/>
</dbReference>
<proteinExistence type="inferred from homology"/>
<reference evidence="9 10" key="1">
    <citation type="submission" date="2019-04" db="EMBL/GenBank/DDBJ databases">
        <title>Cohnella sp. nov. isolated from preserved vegetables.</title>
        <authorList>
            <person name="Lin S.-Y."/>
            <person name="Hung M.-H."/>
            <person name="Young C.-C."/>
        </authorList>
    </citation>
    <scope>NUCLEOTIDE SEQUENCE [LARGE SCALE GENOMIC DNA]</scope>
    <source>
        <strain evidence="9 10">CC-MHH1044</strain>
    </source>
</reference>
<evidence type="ECO:0000256" key="3">
    <source>
        <dbReference type="ARBA" id="ARBA00022448"/>
    </source>
</evidence>
<dbReference type="Pfam" id="PF03845">
    <property type="entry name" value="Spore_permease"/>
    <property type="match status" value="1"/>
</dbReference>
<dbReference type="OrthoDB" id="2663541at2"/>
<dbReference type="EMBL" id="SSOB01000005">
    <property type="protein sequence ID" value="THF83231.1"/>
    <property type="molecule type" value="Genomic_DNA"/>
</dbReference>
<dbReference type="InterPro" id="IPR004761">
    <property type="entry name" value="Spore_GerAB"/>
</dbReference>
<protein>
    <submittedName>
        <fullName evidence="9">Spore gernimation protein</fullName>
    </submittedName>
</protein>
<evidence type="ECO:0000256" key="2">
    <source>
        <dbReference type="ARBA" id="ARBA00007998"/>
    </source>
</evidence>
<keyword evidence="10" id="KW-1185">Reference proteome</keyword>
<keyword evidence="7 8" id="KW-0472">Membrane</keyword>
<dbReference type="PANTHER" id="PTHR34975:SF2">
    <property type="entry name" value="SPORE GERMINATION PROTEIN A2"/>
    <property type="match status" value="1"/>
</dbReference>
<comment type="subcellular location">
    <subcellularLocation>
        <location evidence="1">Membrane</location>
        <topology evidence="1">Multi-pass membrane protein</topology>
    </subcellularLocation>
</comment>